<dbReference type="RefSeq" id="XP_018322176.1">
    <property type="nucleotide sequence ID" value="XM_018466674.1"/>
</dbReference>
<evidence type="ECO:0000313" key="14">
    <source>
        <dbReference type="Proteomes" id="UP000192223"/>
    </source>
</evidence>
<dbReference type="OrthoDB" id="348976at2759"/>
<dbReference type="KEGG" id="apln:108734911"/>
<dbReference type="AlphaFoldDB" id="A0A1W4WDY2"/>
<feature type="compositionally biased region" description="Polar residues" evidence="11">
    <location>
        <begin position="837"/>
        <end position="855"/>
    </location>
</feature>
<evidence type="ECO:0000256" key="1">
    <source>
        <dbReference type="ARBA" id="ARBA00004477"/>
    </source>
</evidence>
<dbReference type="SUPFAM" id="SSF53474">
    <property type="entry name" value="alpha/beta-Hydrolases"/>
    <property type="match status" value="1"/>
</dbReference>
<dbReference type="GO" id="GO:0015031">
    <property type="term" value="P:protein transport"/>
    <property type="evidence" value="ECO:0007669"/>
    <property type="project" value="UniProtKB-KW"/>
</dbReference>
<protein>
    <recommendedName>
        <fullName evidence="10">GPI inositol-deacylase</fullName>
        <ecNumber evidence="10">3.1.-.-</ecNumber>
    </recommendedName>
</protein>
<feature type="transmembrane region" description="Helical" evidence="10">
    <location>
        <begin position="745"/>
        <end position="772"/>
    </location>
</feature>
<keyword evidence="5 10" id="KW-0378">Hydrolase</keyword>
<evidence type="ECO:0000256" key="11">
    <source>
        <dbReference type="SAM" id="MobiDB-lite"/>
    </source>
</evidence>
<keyword evidence="7 10" id="KW-0653">Protein transport</keyword>
<dbReference type="GO" id="GO:0006505">
    <property type="term" value="P:GPI anchor metabolic process"/>
    <property type="evidence" value="ECO:0007669"/>
    <property type="project" value="TreeGrafter"/>
</dbReference>
<feature type="region of interest" description="Disordered" evidence="11">
    <location>
        <begin position="829"/>
        <end position="898"/>
    </location>
</feature>
<feature type="transmembrane region" description="Helical" evidence="10">
    <location>
        <begin position="720"/>
        <end position="739"/>
    </location>
</feature>
<feature type="domain" description="GPI inositol-deacylase PGAP1-like alpha/beta" evidence="12">
    <location>
        <begin position="80"/>
        <end position="293"/>
    </location>
</feature>
<dbReference type="Gene3D" id="3.40.50.1820">
    <property type="entry name" value="alpha/beta hydrolase"/>
    <property type="match status" value="1"/>
</dbReference>
<dbReference type="Pfam" id="PF24660">
    <property type="entry name" value="PGAP1_3rd"/>
    <property type="match status" value="1"/>
</dbReference>
<comment type="function">
    <text evidence="10">Involved in inositol deacylation of GPI-anchored proteins which plays important roles in the quality control and ER-associated degradation of GPI-anchored proteins.</text>
</comment>
<evidence type="ECO:0000256" key="9">
    <source>
        <dbReference type="ARBA" id="ARBA00023136"/>
    </source>
</evidence>
<dbReference type="FunCoup" id="A0A1W4WDY2">
    <property type="interactions" value="1218"/>
</dbReference>
<feature type="domain" description="GPI inositol-deacylase transmembrane" evidence="13">
    <location>
        <begin position="922"/>
        <end position="1030"/>
    </location>
</feature>
<feature type="transmembrane region" description="Helical" evidence="10">
    <location>
        <begin position="6"/>
        <end position="26"/>
    </location>
</feature>
<keyword evidence="14" id="KW-1185">Reference proteome</keyword>
<dbReference type="GO" id="GO:0005789">
    <property type="term" value="C:endoplasmic reticulum membrane"/>
    <property type="evidence" value="ECO:0007669"/>
    <property type="project" value="UniProtKB-SubCell"/>
</dbReference>
<feature type="transmembrane region" description="Helical" evidence="10">
    <location>
        <begin position="994"/>
        <end position="1012"/>
    </location>
</feature>
<feature type="transmembrane region" description="Helical" evidence="10">
    <location>
        <begin position="1018"/>
        <end position="1035"/>
    </location>
</feature>
<sequence>MAFINVFIIICLLVVSQFLLGILVFLSDKKENKCEMTYMFEYPQFVKISISPTVDHLNEQYGLYAYSEGRLTERARNMYFDGIPVLFVPGNKGSHKQVRSFASIALRKALNSRPGFHFDFFTVDINEEFSALNGALLYQQTKYVKHCIKRILELYDGSLKNKPSSIILIGHSMGGVIAESILSSLQTNSTVLPLVITLATYHTRPPLAFDWYMSDFYKQIEQGVDLSRNTTLISIAGGFNDLLVPTYLTKPNRHHCLHTVSTSVPKVWLTTDHLSILWCKQLVLAITRALFEIVNRRTKQIIDDPEQRMTIFHHHLVQNSGIKINHRDRYDLPVSTRAENDEWIEKLGRQYTINLPRGTRHLHWYMIRLLDQPKHEALTLIAVNLEVTDWVFACPAIFVKNQSRVCEEGRHLSHYSEISSTANYKRRTLRINLHELMKTYTKATHLVVKVPPTDDPVTLHVDVYSPADRALNVTLPKWWSYPKHVVLKETPENAVHYELLFPQLTHMVQSYLLYVEPVKCKNAAHHATASLIVPWAYQDVHSYITNTERDPLQLRLYSSKPHGAVNLTAFARLVLDPSCKYSVSIKSSYLGMLGQMIRLYSPLLIANTAVVILLSIRSQFHSIACVGHCSLFFTAIKEGVKPYYILTTVKVASKILSLKAFTEYLPNPDWHIMAEDGSELFLLPLLLYICSVGIVWLLASVLAVSVLLCESTVHKVALKLLAKNIAGTLYFSDWLMAGLHKIPSIVAIALIIITLNTCGGLSLSLGTIFYFLKLTQMSQDYIEEIVSGFVKSLARRLKHRFTRKKLPTLTESNGELKQSDSVAEVTEMETLPKANDNETVNSKNGGDAATSAQQKDNVEDEERDFEAETESKGDGNNDELNEKPQPSVDHEYDDSETNATMGSDAELLNVQSDSVHLLELPRNDAIFFHFSLFLLWCMITFLTFPSVLTWAHNFKYSSKLKPDPSFVPGLVLSISAIFLWQMDLPKMKNQGYKELGYVIYFLAALSLIYATLSLYRLVLVLTLVFALIVLHQLLAPKSAEGIVRGSPQQEDEKMTATTETDYDIVKAKWE</sequence>
<evidence type="ECO:0000259" key="12">
    <source>
        <dbReference type="Pfam" id="PF07819"/>
    </source>
</evidence>
<evidence type="ECO:0000256" key="3">
    <source>
        <dbReference type="ARBA" id="ARBA00022448"/>
    </source>
</evidence>
<name>A0A1W4WDY2_AGRPL</name>
<dbReference type="Pfam" id="PF07819">
    <property type="entry name" value="PGAP1"/>
    <property type="match status" value="1"/>
</dbReference>
<dbReference type="InParanoid" id="A0A1W4WDY2"/>
<feature type="transmembrane region" description="Helical" evidence="10">
    <location>
        <begin position="681"/>
        <end position="708"/>
    </location>
</feature>
<keyword evidence="6 10" id="KW-0256">Endoplasmic reticulum</keyword>
<keyword evidence="4 10" id="KW-0812">Transmembrane</keyword>
<evidence type="ECO:0000256" key="8">
    <source>
        <dbReference type="ARBA" id="ARBA00022989"/>
    </source>
</evidence>
<keyword evidence="3 10" id="KW-0813">Transport</keyword>
<gene>
    <name evidence="15" type="primary">LOC108734911</name>
</gene>
<dbReference type="GO" id="GO:0006888">
    <property type="term" value="P:endoplasmic reticulum to Golgi vesicle-mediated transport"/>
    <property type="evidence" value="ECO:0007669"/>
    <property type="project" value="TreeGrafter"/>
</dbReference>
<dbReference type="PANTHER" id="PTHR15495">
    <property type="entry name" value="NEGATIVE REGULATOR OF VESICLE FORMATION-RELATED"/>
    <property type="match status" value="1"/>
</dbReference>
<organism evidence="14 15">
    <name type="scientific">Agrilus planipennis</name>
    <name type="common">Emerald ash borer</name>
    <name type="synonym">Agrilus marcopoli</name>
    <dbReference type="NCBI Taxonomy" id="224129"/>
    <lineage>
        <taxon>Eukaryota</taxon>
        <taxon>Metazoa</taxon>
        <taxon>Ecdysozoa</taxon>
        <taxon>Arthropoda</taxon>
        <taxon>Hexapoda</taxon>
        <taxon>Insecta</taxon>
        <taxon>Pterygota</taxon>
        <taxon>Neoptera</taxon>
        <taxon>Endopterygota</taxon>
        <taxon>Coleoptera</taxon>
        <taxon>Polyphaga</taxon>
        <taxon>Elateriformia</taxon>
        <taxon>Buprestoidea</taxon>
        <taxon>Buprestidae</taxon>
        <taxon>Agrilinae</taxon>
        <taxon>Agrilus</taxon>
    </lineage>
</organism>
<dbReference type="STRING" id="224129.A0A1W4WDY2"/>
<keyword evidence="8 10" id="KW-1133">Transmembrane helix</keyword>
<dbReference type="GeneID" id="108734911"/>
<reference evidence="15" key="1">
    <citation type="submission" date="2025-08" db="UniProtKB">
        <authorList>
            <consortium name="RefSeq"/>
        </authorList>
    </citation>
    <scope>IDENTIFICATION</scope>
    <source>
        <tissue evidence="15">Entire body</tissue>
    </source>
</reference>
<feature type="transmembrane region" description="Helical" evidence="10">
    <location>
        <begin position="965"/>
        <end position="982"/>
    </location>
</feature>
<evidence type="ECO:0000259" key="13">
    <source>
        <dbReference type="Pfam" id="PF25140"/>
    </source>
</evidence>
<dbReference type="InterPro" id="IPR029058">
    <property type="entry name" value="AB_hydrolase_fold"/>
</dbReference>
<evidence type="ECO:0000256" key="6">
    <source>
        <dbReference type="ARBA" id="ARBA00022824"/>
    </source>
</evidence>
<comment type="subcellular location">
    <subcellularLocation>
        <location evidence="1">Endoplasmic reticulum membrane</location>
        <topology evidence="1">Multi-pass membrane protein</topology>
    </subcellularLocation>
</comment>
<dbReference type="PANTHER" id="PTHR15495:SF7">
    <property type="entry name" value="GPI INOSITOL-DEACYLASE"/>
    <property type="match status" value="1"/>
</dbReference>
<keyword evidence="9 10" id="KW-0472">Membrane</keyword>
<evidence type="ECO:0000313" key="15">
    <source>
        <dbReference type="RefSeq" id="XP_018322176.1"/>
    </source>
</evidence>
<evidence type="ECO:0000256" key="7">
    <source>
        <dbReference type="ARBA" id="ARBA00022927"/>
    </source>
</evidence>
<dbReference type="InterPro" id="IPR056824">
    <property type="entry name" value="PGAP1_TMD"/>
</dbReference>
<feature type="compositionally biased region" description="Acidic residues" evidence="11">
    <location>
        <begin position="858"/>
        <end position="868"/>
    </location>
</feature>
<dbReference type="EC" id="3.1.-.-" evidence="10"/>
<evidence type="ECO:0000256" key="4">
    <source>
        <dbReference type="ARBA" id="ARBA00022692"/>
    </source>
</evidence>
<evidence type="ECO:0000256" key="10">
    <source>
        <dbReference type="RuleBase" id="RU365011"/>
    </source>
</evidence>
<dbReference type="InterPro" id="IPR012908">
    <property type="entry name" value="PGAP1-ab_dom-like"/>
</dbReference>
<comment type="similarity">
    <text evidence="2 10">Belongs to the GPI inositol-deacylase family.</text>
</comment>
<evidence type="ECO:0000256" key="5">
    <source>
        <dbReference type="ARBA" id="ARBA00022801"/>
    </source>
</evidence>
<accession>A0A1W4WDY2</accession>
<dbReference type="InterPro" id="IPR039529">
    <property type="entry name" value="PGAP1/BST1"/>
</dbReference>
<evidence type="ECO:0000256" key="2">
    <source>
        <dbReference type="ARBA" id="ARBA00006931"/>
    </source>
</evidence>
<dbReference type="Proteomes" id="UP000192223">
    <property type="component" value="Unplaced"/>
</dbReference>
<proteinExistence type="inferred from homology"/>
<dbReference type="GO" id="GO:0050185">
    <property type="term" value="F:phosphatidylinositol deacylase activity"/>
    <property type="evidence" value="ECO:0007669"/>
    <property type="project" value="TreeGrafter"/>
</dbReference>
<feature type="transmembrane region" description="Helical" evidence="10">
    <location>
        <begin position="926"/>
        <end position="945"/>
    </location>
</feature>
<dbReference type="Pfam" id="PF25140">
    <property type="entry name" value="PGAP1_TMD"/>
    <property type="match status" value="1"/>
</dbReference>